<feature type="transmembrane region" description="Helical" evidence="1">
    <location>
        <begin position="267"/>
        <end position="290"/>
    </location>
</feature>
<keyword evidence="1" id="KW-1133">Transmembrane helix</keyword>
<dbReference type="PANTHER" id="PTHR37312:SF1">
    <property type="entry name" value="MEMBRANE-BOUND ACYLTRANSFERASE YKRP-RELATED"/>
    <property type="match status" value="1"/>
</dbReference>
<feature type="transmembrane region" description="Helical" evidence="1">
    <location>
        <begin position="159"/>
        <end position="179"/>
    </location>
</feature>
<keyword evidence="1" id="KW-0472">Membrane</keyword>
<dbReference type="GO" id="GO:0016746">
    <property type="term" value="F:acyltransferase activity"/>
    <property type="evidence" value="ECO:0007669"/>
    <property type="project" value="UniProtKB-KW"/>
</dbReference>
<dbReference type="PANTHER" id="PTHR37312">
    <property type="entry name" value="MEMBRANE-BOUND ACYLTRANSFERASE YKRP-RELATED"/>
    <property type="match status" value="1"/>
</dbReference>
<feature type="transmembrane region" description="Helical" evidence="1">
    <location>
        <begin position="235"/>
        <end position="255"/>
    </location>
</feature>
<feature type="transmembrane region" description="Helical" evidence="1">
    <location>
        <begin position="82"/>
        <end position="105"/>
    </location>
</feature>
<comment type="caution">
    <text evidence="3">The sequence shown here is derived from an EMBL/GenBank/DDBJ whole genome shotgun (WGS) entry which is preliminary data.</text>
</comment>
<evidence type="ECO:0000259" key="2">
    <source>
        <dbReference type="Pfam" id="PF01757"/>
    </source>
</evidence>
<feature type="transmembrane region" description="Helical" evidence="1">
    <location>
        <begin position="185"/>
        <end position="204"/>
    </location>
</feature>
<feature type="transmembrane region" description="Helical" evidence="1">
    <location>
        <begin position="131"/>
        <end position="152"/>
    </location>
</feature>
<feature type="domain" description="Acyltransferase 3" evidence="2">
    <location>
        <begin position="6"/>
        <end position="315"/>
    </location>
</feature>
<keyword evidence="3" id="KW-0808">Transferase</keyword>
<dbReference type="InterPro" id="IPR002656">
    <property type="entry name" value="Acyl_transf_3_dom"/>
</dbReference>
<dbReference type="InterPro" id="IPR052734">
    <property type="entry name" value="Nod_factor_acetyltransferase"/>
</dbReference>
<keyword evidence="4" id="KW-1185">Reference proteome</keyword>
<evidence type="ECO:0000313" key="4">
    <source>
        <dbReference type="Proteomes" id="UP001521209"/>
    </source>
</evidence>
<accession>A0ABS9DZQ0</accession>
<dbReference type="RefSeq" id="WP_235705510.1">
    <property type="nucleotide sequence ID" value="NZ_JAKGBZ010000043.1"/>
</dbReference>
<dbReference type="Pfam" id="PF01757">
    <property type="entry name" value="Acyl_transf_3"/>
    <property type="match status" value="1"/>
</dbReference>
<name>A0ABS9DZQ0_9PROT</name>
<feature type="transmembrane region" description="Helical" evidence="1">
    <location>
        <begin position="41"/>
        <end position="61"/>
    </location>
</feature>
<feature type="transmembrane region" description="Helical" evidence="1">
    <location>
        <begin position="296"/>
        <end position="315"/>
    </location>
</feature>
<keyword evidence="1" id="KW-0812">Transmembrane</keyword>
<evidence type="ECO:0000313" key="3">
    <source>
        <dbReference type="EMBL" id="MCF3948226.1"/>
    </source>
</evidence>
<proteinExistence type="predicted"/>
<keyword evidence="3" id="KW-0012">Acyltransferase</keyword>
<evidence type="ECO:0000256" key="1">
    <source>
        <dbReference type="SAM" id="Phobius"/>
    </source>
</evidence>
<protein>
    <submittedName>
        <fullName evidence="3">Acyltransferase</fullName>
    </submittedName>
</protein>
<gene>
    <name evidence="3" type="ORF">L2A60_16245</name>
</gene>
<reference evidence="3 4" key="1">
    <citation type="submission" date="2022-01" db="EMBL/GenBank/DDBJ databases">
        <authorList>
            <person name="Won M."/>
            <person name="Kim S.-J."/>
            <person name="Kwon S.-W."/>
        </authorList>
    </citation>
    <scope>NUCLEOTIDE SEQUENCE [LARGE SCALE GENOMIC DNA]</scope>
    <source>
        <strain evidence="3 4">KCTC 23505</strain>
    </source>
</reference>
<feature type="transmembrane region" description="Helical" evidence="1">
    <location>
        <begin position="211"/>
        <end position="229"/>
    </location>
</feature>
<dbReference type="EMBL" id="JAKGBZ010000043">
    <property type="protein sequence ID" value="MCF3948226.1"/>
    <property type="molecule type" value="Genomic_DNA"/>
</dbReference>
<organism evidence="3 4">
    <name type="scientific">Acidiphilium iwatense</name>
    <dbReference type="NCBI Taxonomy" id="768198"/>
    <lineage>
        <taxon>Bacteria</taxon>
        <taxon>Pseudomonadati</taxon>
        <taxon>Pseudomonadota</taxon>
        <taxon>Alphaproteobacteria</taxon>
        <taxon>Acetobacterales</taxon>
        <taxon>Acidocellaceae</taxon>
        <taxon>Acidiphilium</taxon>
    </lineage>
</organism>
<dbReference type="Proteomes" id="UP001521209">
    <property type="component" value="Unassembled WGS sequence"/>
</dbReference>
<sequence length="331" mass="36497">MTRRLDIDRAKGLAIMLVVFGHIVARQDPAHVHWYLPLRRAVYAFHMPFFFYLSGMVSWLAGHVRAQPAEWPPLAAARARRLLLPFVLMGTLIVIGKLLAARFMVVDNPPTGMISGLVDLVWNPAHSPAFALWYLFVLFALSLLAPALLWAIRGRLVPLLLAFAALEFVPLPWTLYLAVIARYGLFYAAGICAGSLGDAWTGWIDRRRPPLLALFCTGFVLIAADGAAIPFAARLLTLGIVAMPALHALVRFPGLSSDRILATIGRYSLMIYLFNTSFIGLAKGVLLRLASWNGEHFLGFACALMAAGLLGPILLKRTLFRAIPVLDRMTR</sequence>